<name>A0A4D6KWJ9_VIGUN</name>
<keyword evidence="1" id="KW-0812">Transmembrane</keyword>
<evidence type="ECO:0000256" key="1">
    <source>
        <dbReference type="SAM" id="Phobius"/>
    </source>
</evidence>
<proteinExistence type="predicted"/>
<evidence type="ECO:0000313" key="3">
    <source>
        <dbReference type="Proteomes" id="UP000501690"/>
    </source>
</evidence>
<protein>
    <submittedName>
        <fullName evidence="2">Uncharacterized protein</fullName>
    </submittedName>
</protein>
<dbReference type="Proteomes" id="UP000501690">
    <property type="component" value="Linkage Group LG1"/>
</dbReference>
<reference evidence="2 3" key="1">
    <citation type="submission" date="2019-04" db="EMBL/GenBank/DDBJ databases">
        <title>An improved genome assembly and genetic linkage map for asparagus bean, Vigna unguiculata ssp. sesquipedialis.</title>
        <authorList>
            <person name="Xia Q."/>
            <person name="Zhang R."/>
            <person name="Dong Y."/>
        </authorList>
    </citation>
    <scope>NUCLEOTIDE SEQUENCE [LARGE SCALE GENOMIC DNA]</scope>
    <source>
        <tissue evidence="2">Leaf</tissue>
    </source>
</reference>
<dbReference type="AlphaFoldDB" id="A0A4D6KWJ9"/>
<accession>A0A4D6KWJ9</accession>
<gene>
    <name evidence="2" type="ORF">DEO72_LG1g2487</name>
</gene>
<evidence type="ECO:0000313" key="2">
    <source>
        <dbReference type="EMBL" id="QCD78851.1"/>
    </source>
</evidence>
<dbReference type="EMBL" id="CP039345">
    <property type="protein sequence ID" value="QCD78851.1"/>
    <property type="molecule type" value="Genomic_DNA"/>
</dbReference>
<keyword evidence="1" id="KW-0472">Membrane</keyword>
<feature type="transmembrane region" description="Helical" evidence="1">
    <location>
        <begin position="50"/>
        <end position="69"/>
    </location>
</feature>
<sequence length="81" mass="9437">MKKYMPIDNKIHHLEIYSIGWGSIVITDKTQLSNLIKRELLSQKTCRNKYHYQSILATTTIFVFIKIYASMRIKKTASKGS</sequence>
<keyword evidence="3" id="KW-1185">Reference proteome</keyword>
<keyword evidence="1" id="KW-1133">Transmembrane helix</keyword>
<organism evidence="2 3">
    <name type="scientific">Vigna unguiculata</name>
    <name type="common">Cowpea</name>
    <dbReference type="NCBI Taxonomy" id="3917"/>
    <lineage>
        <taxon>Eukaryota</taxon>
        <taxon>Viridiplantae</taxon>
        <taxon>Streptophyta</taxon>
        <taxon>Embryophyta</taxon>
        <taxon>Tracheophyta</taxon>
        <taxon>Spermatophyta</taxon>
        <taxon>Magnoliopsida</taxon>
        <taxon>eudicotyledons</taxon>
        <taxon>Gunneridae</taxon>
        <taxon>Pentapetalae</taxon>
        <taxon>rosids</taxon>
        <taxon>fabids</taxon>
        <taxon>Fabales</taxon>
        <taxon>Fabaceae</taxon>
        <taxon>Papilionoideae</taxon>
        <taxon>50 kb inversion clade</taxon>
        <taxon>NPAAA clade</taxon>
        <taxon>indigoferoid/millettioid clade</taxon>
        <taxon>Phaseoleae</taxon>
        <taxon>Vigna</taxon>
    </lineage>
</organism>